<evidence type="ECO:0000256" key="2">
    <source>
        <dbReference type="PROSITE-ProRule" id="PRU00169"/>
    </source>
</evidence>
<keyword evidence="6" id="KW-1185">Reference proteome</keyword>
<dbReference type="Gene3D" id="3.40.50.2300">
    <property type="match status" value="1"/>
</dbReference>
<dbReference type="GO" id="GO:0016301">
    <property type="term" value="F:kinase activity"/>
    <property type="evidence" value="ECO:0007669"/>
    <property type="project" value="UniProtKB-KW"/>
</dbReference>
<evidence type="ECO:0000256" key="1">
    <source>
        <dbReference type="PROSITE-ProRule" id="PRU00110"/>
    </source>
</evidence>
<feature type="modified residue" description="Phosphohistidine" evidence="1">
    <location>
        <position position="127"/>
    </location>
</feature>
<feature type="non-terminal residue" evidence="5">
    <location>
        <position position="142"/>
    </location>
</feature>
<evidence type="ECO:0000313" key="5">
    <source>
        <dbReference type="EMBL" id="NYS48232.1"/>
    </source>
</evidence>
<proteinExistence type="predicted"/>
<dbReference type="InterPro" id="IPR001789">
    <property type="entry name" value="Sig_transdc_resp-reg_receiver"/>
</dbReference>
<organism evidence="5 6">
    <name type="scientific">Gemelliphila palaticanis</name>
    <dbReference type="NCBI Taxonomy" id="81950"/>
    <lineage>
        <taxon>Bacteria</taxon>
        <taxon>Bacillati</taxon>
        <taxon>Bacillota</taxon>
        <taxon>Bacilli</taxon>
        <taxon>Bacillales</taxon>
        <taxon>Gemellaceae</taxon>
        <taxon>Gemelliphila</taxon>
    </lineage>
</organism>
<keyword evidence="5" id="KW-0808">Transferase</keyword>
<dbReference type="EMBL" id="JACBYF010000119">
    <property type="protein sequence ID" value="NYS48232.1"/>
    <property type="molecule type" value="Genomic_DNA"/>
</dbReference>
<dbReference type="PROSITE" id="PS50894">
    <property type="entry name" value="HPT"/>
    <property type="match status" value="1"/>
</dbReference>
<dbReference type="InterPro" id="IPR036641">
    <property type="entry name" value="HPT_dom_sf"/>
</dbReference>
<feature type="domain" description="Response regulatory" evidence="3">
    <location>
        <begin position="1"/>
        <end position="64"/>
    </location>
</feature>
<feature type="modified residue" description="4-aspartylphosphate" evidence="2">
    <location>
        <position position="1"/>
    </location>
</feature>
<feature type="domain" description="HPt" evidence="4">
    <location>
        <begin position="88"/>
        <end position="142"/>
    </location>
</feature>
<accession>A0ABX2T1F6</accession>
<dbReference type="Proteomes" id="UP000531840">
    <property type="component" value="Unassembled WGS sequence"/>
</dbReference>
<sequence>DGYTLARDIRAQERQRGLVPCLLLGFTANAQPEETERCRQAGMDGCLFKPTGLDDLRAALASRTAAPVVVEAVPVCDLSTLVALTGDDTAGLNELLAPLIGSLAEDRLLLSTLQEHADFGKLHDLAHRVKGGARMVKAPALI</sequence>
<reference evidence="5 6" key="1">
    <citation type="submission" date="2020-07" db="EMBL/GenBank/DDBJ databases">
        <title>MOT database genomes.</title>
        <authorList>
            <person name="Joseph S."/>
            <person name="Aduse-Opoku J."/>
            <person name="Hashim A."/>
            <person name="Wade W."/>
            <person name="Curtis M."/>
        </authorList>
    </citation>
    <scope>NUCLEOTIDE SEQUENCE [LARGE SCALE GENOMIC DNA]</scope>
    <source>
        <strain evidence="5 6">CIP 106318</strain>
    </source>
</reference>
<dbReference type="InterPro" id="IPR008207">
    <property type="entry name" value="Sig_transdc_His_kin_Hpt_dom"/>
</dbReference>
<dbReference type="PROSITE" id="PS50110">
    <property type="entry name" value="RESPONSE_REGULATORY"/>
    <property type="match status" value="1"/>
</dbReference>
<dbReference type="Gene3D" id="1.20.120.160">
    <property type="entry name" value="HPT domain"/>
    <property type="match status" value="1"/>
</dbReference>
<dbReference type="SUPFAM" id="SSF47226">
    <property type="entry name" value="Histidine-containing phosphotransfer domain, HPT domain"/>
    <property type="match status" value="1"/>
</dbReference>
<keyword evidence="2" id="KW-0597">Phosphoprotein</keyword>
<gene>
    <name evidence="5" type="ORF">HZY85_08650</name>
</gene>
<evidence type="ECO:0000259" key="3">
    <source>
        <dbReference type="PROSITE" id="PS50110"/>
    </source>
</evidence>
<evidence type="ECO:0000259" key="4">
    <source>
        <dbReference type="PROSITE" id="PS50894"/>
    </source>
</evidence>
<evidence type="ECO:0000313" key="6">
    <source>
        <dbReference type="Proteomes" id="UP000531840"/>
    </source>
</evidence>
<keyword evidence="5" id="KW-0418">Kinase</keyword>
<comment type="caution">
    <text evidence="5">The sequence shown here is derived from an EMBL/GenBank/DDBJ whole genome shotgun (WGS) entry which is preliminary data.</text>
</comment>
<feature type="non-terminal residue" evidence="5">
    <location>
        <position position="1"/>
    </location>
</feature>
<protein>
    <submittedName>
        <fullName evidence="5">Hybrid sensor histidine kinase/response regulator</fullName>
    </submittedName>
</protein>
<dbReference type="SUPFAM" id="SSF52172">
    <property type="entry name" value="CheY-like"/>
    <property type="match status" value="1"/>
</dbReference>
<name>A0ABX2T1F6_9BACL</name>
<dbReference type="InterPro" id="IPR011006">
    <property type="entry name" value="CheY-like_superfamily"/>
</dbReference>